<dbReference type="PANTHER" id="PTHR35040:SF9">
    <property type="entry name" value="4-LIKE CELL SURFACE PROTEIN, PUTATIVE (AFU_ORTHOLOGUE AFUA_4G14080)-RELATED"/>
    <property type="match status" value="1"/>
</dbReference>
<keyword evidence="1" id="KW-0472">Membrane</keyword>
<dbReference type="PANTHER" id="PTHR35040">
    <property type="match status" value="1"/>
</dbReference>
<protein>
    <recommendedName>
        <fullName evidence="4">Spherulin 4-like cell surface protein</fullName>
    </recommendedName>
</protein>
<dbReference type="EMBL" id="JAWDJX010000125">
    <property type="protein sequence ID" value="KAK3045988.1"/>
    <property type="molecule type" value="Genomic_DNA"/>
</dbReference>
<sequence>MEAPQKLQRRAQRRSKRTRICIGVVAIIIVILPNAITCALLLSESTRLMNPVTILLPLYTYPTKNAWEPLFNAIDQNPSTNITVIVNVDSGPGGEASPGSPYVSAVRRLNAAQNVNTIGYVRTNYSSRDIDLVIRDVATYSRWSDLDGTLAVSGIFFDETPHDLQQLQEPSYLADTNRAVENSAGIRDPKLVIHNPDTIPSARLSPPGTDVTVIFENSFDAFQNSEAALEALPGSRSSYSIMVHSVPSGKNLGKLLRTMSQGAEYLFLTSADEGFYEHFSGSWDRFVSIMGS</sequence>
<dbReference type="Pfam" id="PF12138">
    <property type="entry name" value="Spherulin4"/>
    <property type="match status" value="1"/>
</dbReference>
<keyword evidence="3" id="KW-1185">Reference proteome</keyword>
<feature type="transmembrane region" description="Helical" evidence="1">
    <location>
        <begin position="20"/>
        <end position="42"/>
    </location>
</feature>
<name>A0AAJ0D9Y8_9PEZI</name>
<keyword evidence="1" id="KW-0812">Transmembrane</keyword>
<evidence type="ECO:0000256" key="1">
    <source>
        <dbReference type="SAM" id="Phobius"/>
    </source>
</evidence>
<proteinExistence type="predicted"/>
<dbReference type="AlphaFoldDB" id="A0AAJ0D9Y8"/>
<evidence type="ECO:0008006" key="4">
    <source>
        <dbReference type="Google" id="ProtNLM"/>
    </source>
</evidence>
<organism evidence="2 3">
    <name type="scientific">Extremus antarcticus</name>
    <dbReference type="NCBI Taxonomy" id="702011"/>
    <lineage>
        <taxon>Eukaryota</taxon>
        <taxon>Fungi</taxon>
        <taxon>Dikarya</taxon>
        <taxon>Ascomycota</taxon>
        <taxon>Pezizomycotina</taxon>
        <taxon>Dothideomycetes</taxon>
        <taxon>Dothideomycetidae</taxon>
        <taxon>Mycosphaerellales</taxon>
        <taxon>Extremaceae</taxon>
        <taxon>Extremus</taxon>
    </lineage>
</organism>
<reference evidence="2" key="1">
    <citation type="submission" date="2023-04" db="EMBL/GenBank/DDBJ databases">
        <title>Black Yeasts Isolated from many extreme environments.</title>
        <authorList>
            <person name="Coleine C."/>
            <person name="Stajich J.E."/>
            <person name="Selbmann L."/>
        </authorList>
    </citation>
    <scope>NUCLEOTIDE SEQUENCE</scope>
    <source>
        <strain evidence="2">CCFEE 5312</strain>
    </source>
</reference>
<evidence type="ECO:0000313" key="3">
    <source>
        <dbReference type="Proteomes" id="UP001271007"/>
    </source>
</evidence>
<dbReference type="InterPro" id="IPR021986">
    <property type="entry name" value="Spherulin4"/>
</dbReference>
<gene>
    <name evidence="2" type="ORF">LTR09_012487</name>
</gene>
<accession>A0AAJ0D9Y8</accession>
<comment type="caution">
    <text evidence="2">The sequence shown here is derived from an EMBL/GenBank/DDBJ whole genome shotgun (WGS) entry which is preliminary data.</text>
</comment>
<dbReference type="Proteomes" id="UP001271007">
    <property type="component" value="Unassembled WGS sequence"/>
</dbReference>
<evidence type="ECO:0000313" key="2">
    <source>
        <dbReference type="EMBL" id="KAK3045988.1"/>
    </source>
</evidence>
<keyword evidence="1" id="KW-1133">Transmembrane helix</keyword>